<dbReference type="InterPro" id="IPR004480">
    <property type="entry name" value="Monothiol_GRX-rel"/>
</dbReference>
<dbReference type="Proteomes" id="UP001178507">
    <property type="component" value="Unassembled WGS sequence"/>
</dbReference>
<evidence type="ECO:0000259" key="3">
    <source>
        <dbReference type="Pfam" id="PF00462"/>
    </source>
</evidence>
<evidence type="ECO:0000256" key="1">
    <source>
        <dbReference type="ARBA" id="ARBA00023284"/>
    </source>
</evidence>
<feature type="transmembrane region" description="Helical" evidence="2">
    <location>
        <begin position="442"/>
        <end position="464"/>
    </location>
</feature>
<keyword evidence="2" id="KW-1133">Transmembrane helix</keyword>
<feature type="domain" description="Glutaredoxin" evidence="3">
    <location>
        <begin position="1055"/>
        <end position="1113"/>
    </location>
</feature>
<evidence type="ECO:0000313" key="4">
    <source>
        <dbReference type="EMBL" id="CAJ1409733.1"/>
    </source>
</evidence>
<dbReference type="InterPro" id="IPR036249">
    <property type="entry name" value="Thioredoxin-like_sf"/>
</dbReference>
<organism evidence="4 5">
    <name type="scientific">Effrenium voratum</name>
    <dbReference type="NCBI Taxonomy" id="2562239"/>
    <lineage>
        <taxon>Eukaryota</taxon>
        <taxon>Sar</taxon>
        <taxon>Alveolata</taxon>
        <taxon>Dinophyceae</taxon>
        <taxon>Suessiales</taxon>
        <taxon>Symbiodiniaceae</taxon>
        <taxon>Effrenium</taxon>
    </lineage>
</organism>
<evidence type="ECO:0000313" key="5">
    <source>
        <dbReference type="Proteomes" id="UP001178507"/>
    </source>
</evidence>
<reference evidence="4" key="1">
    <citation type="submission" date="2023-08" db="EMBL/GenBank/DDBJ databases">
        <authorList>
            <person name="Chen Y."/>
            <person name="Shah S."/>
            <person name="Dougan E. K."/>
            <person name="Thang M."/>
            <person name="Chan C."/>
        </authorList>
    </citation>
    <scope>NUCLEOTIDE SEQUENCE</scope>
</reference>
<feature type="transmembrane region" description="Helical" evidence="2">
    <location>
        <begin position="306"/>
        <end position="331"/>
    </location>
</feature>
<keyword evidence="2" id="KW-0812">Transmembrane</keyword>
<dbReference type="AlphaFoldDB" id="A0AA36NMM4"/>
<gene>
    <name evidence="4" type="ORF">EVOR1521_LOCUS30756</name>
</gene>
<dbReference type="GO" id="GO:0005739">
    <property type="term" value="C:mitochondrion"/>
    <property type="evidence" value="ECO:0007669"/>
    <property type="project" value="UniProtKB-ARBA"/>
</dbReference>
<protein>
    <recommendedName>
        <fullName evidence="3">Glutaredoxin domain-containing protein</fullName>
    </recommendedName>
</protein>
<dbReference type="SUPFAM" id="SSF52833">
    <property type="entry name" value="Thioredoxin-like"/>
    <property type="match status" value="1"/>
</dbReference>
<evidence type="ECO:0000256" key="2">
    <source>
        <dbReference type="SAM" id="Phobius"/>
    </source>
</evidence>
<accession>A0AA36NMM4</accession>
<dbReference type="PANTHER" id="PTHR10293:SF16">
    <property type="entry name" value="GLUTAREDOXIN-RELATED PROTEIN 5, MITOCHONDRIAL"/>
    <property type="match status" value="1"/>
</dbReference>
<dbReference type="PANTHER" id="PTHR10293">
    <property type="entry name" value="GLUTAREDOXIN FAMILY MEMBER"/>
    <property type="match status" value="1"/>
</dbReference>
<dbReference type="Gene3D" id="3.40.30.10">
    <property type="entry name" value="Glutaredoxin"/>
    <property type="match status" value="1"/>
</dbReference>
<feature type="transmembrane region" description="Helical" evidence="2">
    <location>
        <begin position="409"/>
        <end position="430"/>
    </location>
</feature>
<feature type="transmembrane region" description="Helical" evidence="2">
    <location>
        <begin position="484"/>
        <end position="511"/>
    </location>
</feature>
<name>A0AA36NMM4_9DINO</name>
<keyword evidence="1" id="KW-0676">Redox-active center</keyword>
<comment type="caution">
    <text evidence="4">The sequence shown here is derived from an EMBL/GenBank/DDBJ whole genome shotgun (WGS) entry which is preliminary data.</text>
</comment>
<sequence length="1151" mass="126986">MRQWCRLARSPWPSCRKTCPEGPARAAACETCRSWRSIQPLAPKMSILQEVIRIFFDSVIVVDNPNAKIRIYPKALEEVCKSKEHIYYPRDTGTGDLKVATSLGHSTRMAPGIPVEAVCQVHRVSDASVKVGDEVLKVTPRHPLMRNAEMVVEISSWAVRAANVHDEERYPARWTGWEVQENREVFTFETGAPQSSQAAVSIAVGCTPQECAEAQQILGQASETLAGRIDCFLAWYRCSGDSEAPKICDGLGVPSWCDIQAPDWPLLAAMAPALDAVEGEAAEKLVVGEPFELRASTSGGVAMPTFTLLILASFAFLTSCYAVFRAAQWVMDEYLGTREFDPFLAQSLEHFPLFMLLALFFVPLVVSFGAAMWTPVFYHRALLLYGERSDGYQLHAAAEFNRLQAQMTWAACVGAGASACATSLLSYATIAMSRRTYFDLGQIVAIVAFVFSWGVILGGASNWIAETSPLQHAKMRGREDHFQVAVLTICCAAVQTLLAALCLLSVTAALVTLTFPGLGDILQFFLRYSWYQQTEWYDRQTLKPIGKWDAWVLHIRDLQLLHGFQVRLDGQVQEDGFITLQFYSTDDPFNVVATRTVPVRAIFQKNLNPLEGDNISLNISSWRSVVMANVMYQQQNGSYSQRVASAMWDPWTKPLLEKCFSNAAICDPDIGKGTGGKFKLWDFQDLMDDGLPKEGCYLETRVNLTPFNGLLSMQMTHLGPKPVLDERDDPSDQPSKELFLGDTIPSETIGFERRAQLDHQAAPTLSHHSAGAVASISGFATLDKLGIGGVDVELSDPGQQPKRYGENQGKQLGPFALEPSEWVVAVHQQLREAHPSNFGKALAFLTSAGHVFRLQSEAAIELQHLAAPRGFQIRRLNFEGSTLKDLTLAPVDGRGLARISWTLGETLRKLRYGSPTLVAMFAPADDGEQRKDPTACVRSVVEKLLGYITLFDDFDQLFQDWPKGQSSSLQESKAGQARAGGAIGRAMRALPRAAALARLLPLAVAAPLPLARVRHPGLAEELRTPCKSSAHAVPEAEPASQEEVEEVLSRNKTILFMKGTPDKPRCRFSRAAVEILREHQVDFDYVDVLEWPALRLALHSRWPTFPQLYSEGVLLGGSDQLRELSREGELLDALRSSTGREKAALALVLAG</sequence>
<proteinExistence type="predicted"/>
<dbReference type="PROSITE" id="PS51354">
    <property type="entry name" value="GLUTAREDOXIN_2"/>
    <property type="match status" value="1"/>
</dbReference>
<dbReference type="InterPro" id="IPR002109">
    <property type="entry name" value="Glutaredoxin"/>
</dbReference>
<dbReference type="EMBL" id="CAUJNA010003783">
    <property type="protein sequence ID" value="CAJ1409733.1"/>
    <property type="molecule type" value="Genomic_DNA"/>
</dbReference>
<feature type="transmembrane region" description="Helical" evidence="2">
    <location>
        <begin position="351"/>
        <end position="378"/>
    </location>
</feature>
<dbReference type="Pfam" id="PF00462">
    <property type="entry name" value="Glutaredoxin"/>
    <property type="match status" value="1"/>
</dbReference>
<keyword evidence="2" id="KW-0472">Membrane</keyword>
<keyword evidence="5" id="KW-1185">Reference proteome</keyword>